<dbReference type="AlphaFoldDB" id="A0A0D8XMD4"/>
<name>A0A0D8XMD4_DICVI</name>
<protein>
    <submittedName>
        <fullName evidence="1">Uncharacterized protein</fullName>
    </submittedName>
</protein>
<accession>A0A0D8XMD4</accession>
<evidence type="ECO:0000313" key="1">
    <source>
        <dbReference type="EMBL" id="KJH44912.1"/>
    </source>
</evidence>
<dbReference type="Proteomes" id="UP000053766">
    <property type="component" value="Unassembled WGS sequence"/>
</dbReference>
<dbReference type="EMBL" id="KN716440">
    <property type="protein sequence ID" value="KJH44912.1"/>
    <property type="molecule type" value="Genomic_DNA"/>
</dbReference>
<reference evidence="1 2" key="1">
    <citation type="submission" date="2013-11" db="EMBL/GenBank/DDBJ databases">
        <title>Draft genome of the bovine lungworm Dictyocaulus viviparus.</title>
        <authorList>
            <person name="Mitreva M."/>
        </authorList>
    </citation>
    <scope>NUCLEOTIDE SEQUENCE [LARGE SCALE GENOMIC DNA]</scope>
    <source>
        <strain evidence="1 2">HannoverDv2000</strain>
    </source>
</reference>
<evidence type="ECO:0000313" key="2">
    <source>
        <dbReference type="Proteomes" id="UP000053766"/>
    </source>
</evidence>
<proteinExistence type="predicted"/>
<gene>
    <name evidence="1" type="ORF">DICVIV_09065</name>
</gene>
<keyword evidence="2" id="KW-1185">Reference proteome</keyword>
<reference evidence="2" key="2">
    <citation type="journal article" date="2016" name="Sci. Rep.">
        <title>Dictyocaulus viviparus genome, variome and transcriptome elucidate lungworm biology and support future intervention.</title>
        <authorList>
            <person name="McNulty S.N."/>
            <person name="Strube C."/>
            <person name="Rosa B.A."/>
            <person name="Martin J.C."/>
            <person name="Tyagi R."/>
            <person name="Choi Y.J."/>
            <person name="Wang Q."/>
            <person name="Hallsworth Pepin K."/>
            <person name="Zhang X."/>
            <person name="Ozersky P."/>
            <person name="Wilson R.K."/>
            <person name="Sternberg P.W."/>
            <person name="Gasser R.B."/>
            <person name="Mitreva M."/>
        </authorList>
    </citation>
    <scope>NUCLEOTIDE SEQUENCE [LARGE SCALE GENOMIC DNA]</scope>
    <source>
        <strain evidence="2">HannoverDv2000</strain>
    </source>
</reference>
<sequence>MPVSERSTVFTSSKNKTEIVLIKLFWPSIVFLNLKLPITIGSFILKAQAPANLAKFSSEHVPGDDDPIEI</sequence>
<organism evidence="1 2">
    <name type="scientific">Dictyocaulus viviparus</name>
    <name type="common">Bovine lungworm</name>
    <dbReference type="NCBI Taxonomy" id="29172"/>
    <lineage>
        <taxon>Eukaryota</taxon>
        <taxon>Metazoa</taxon>
        <taxon>Ecdysozoa</taxon>
        <taxon>Nematoda</taxon>
        <taxon>Chromadorea</taxon>
        <taxon>Rhabditida</taxon>
        <taxon>Rhabditina</taxon>
        <taxon>Rhabditomorpha</taxon>
        <taxon>Strongyloidea</taxon>
        <taxon>Metastrongylidae</taxon>
        <taxon>Dictyocaulus</taxon>
    </lineage>
</organism>